<gene>
    <name evidence="3" type="ORF">DV701_17115</name>
</gene>
<protein>
    <submittedName>
        <fullName evidence="3">DUF4245 domain-containing protein</fullName>
    </submittedName>
</protein>
<evidence type="ECO:0000313" key="4">
    <source>
        <dbReference type="Proteomes" id="UP000253790"/>
    </source>
</evidence>
<feature type="region of interest" description="Disordered" evidence="1">
    <location>
        <begin position="1"/>
        <end position="25"/>
    </location>
</feature>
<keyword evidence="4" id="KW-1185">Reference proteome</keyword>
<organism evidence="3 4">
    <name type="scientific">Ornithinimicrobium avium</name>
    <dbReference type="NCBI Taxonomy" id="2283195"/>
    <lineage>
        <taxon>Bacteria</taxon>
        <taxon>Bacillati</taxon>
        <taxon>Actinomycetota</taxon>
        <taxon>Actinomycetes</taxon>
        <taxon>Micrococcales</taxon>
        <taxon>Ornithinimicrobiaceae</taxon>
        <taxon>Ornithinimicrobium</taxon>
    </lineage>
</organism>
<feature type="transmembrane region" description="Helical" evidence="2">
    <location>
        <begin position="38"/>
        <end position="55"/>
    </location>
</feature>
<accession>A0A345NRE6</accession>
<proteinExistence type="predicted"/>
<evidence type="ECO:0000256" key="2">
    <source>
        <dbReference type="SAM" id="Phobius"/>
    </source>
</evidence>
<dbReference type="Proteomes" id="UP000253790">
    <property type="component" value="Chromosome"/>
</dbReference>
<evidence type="ECO:0000313" key="3">
    <source>
        <dbReference type="EMBL" id="AXH97604.1"/>
    </source>
</evidence>
<dbReference type="InterPro" id="IPR025339">
    <property type="entry name" value="DUF4245"/>
</dbReference>
<keyword evidence="2" id="KW-1133">Transmembrane helix</keyword>
<evidence type="ECO:0000256" key="1">
    <source>
        <dbReference type="SAM" id="MobiDB-lite"/>
    </source>
</evidence>
<dbReference type="KEGG" id="orn:DV701_17115"/>
<dbReference type="AlphaFoldDB" id="A0A345NRE6"/>
<reference evidence="3 4" key="1">
    <citation type="submission" date="2018-07" db="EMBL/GenBank/DDBJ databases">
        <title>Complete genome sequencing of Ornithinimicrobium sp. AMA3305.</title>
        <authorList>
            <person name="Bae J.-W."/>
        </authorList>
    </citation>
    <scope>NUCLEOTIDE SEQUENCE [LARGE SCALE GENOMIC DNA]</scope>
    <source>
        <strain evidence="3 4">AMA3305</strain>
    </source>
</reference>
<name>A0A345NRE6_9MICO</name>
<dbReference type="RefSeq" id="WP_114930127.1">
    <property type="nucleotide sequence ID" value="NZ_CP031229.1"/>
</dbReference>
<sequence length="207" mass="22485">MSDPTPPSSDPHVRDGSAGPDPADGRRRRLASYSVQNMVWSVLAVGAVVLAWWSLTFNPAESQRRPPEVTQTANYVVEQAPWPVWVPAPGDGWTPTVVLYEPLEEVQTWHISYVSPDGEYVALHQAADVTDAWRAAVLGDARPVGEVELGGPDGEQVWEEYAGEPQGNAEHAYVLGPEVTGGTTVVVHGTADQAEFEEFLDTVQARE</sequence>
<dbReference type="Pfam" id="PF14030">
    <property type="entry name" value="DUF4245"/>
    <property type="match status" value="1"/>
</dbReference>
<keyword evidence="2" id="KW-0472">Membrane</keyword>
<dbReference type="EMBL" id="CP031229">
    <property type="protein sequence ID" value="AXH97604.1"/>
    <property type="molecule type" value="Genomic_DNA"/>
</dbReference>
<keyword evidence="2" id="KW-0812">Transmembrane</keyword>
<dbReference type="OrthoDB" id="5146801at2"/>